<dbReference type="PANTHER" id="PTHR38471:SF2">
    <property type="entry name" value="FOUR HELIX BUNDLE PROTEIN"/>
    <property type="match status" value="1"/>
</dbReference>
<reference evidence="1" key="1">
    <citation type="submission" date="2023-10" db="EMBL/GenBank/DDBJ databases">
        <title>Characterization and whole genome sequencing of a novel strain of Bergeyella porcorum QD2021 isolated from pig.</title>
        <authorList>
            <person name="Liu G."/>
            <person name="Chen C."/>
            <person name="Han X."/>
        </authorList>
    </citation>
    <scope>NUCLEOTIDE SEQUENCE</scope>
    <source>
        <strain evidence="1">QD2021</strain>
    </source>
</reference>
<dbReference type="SUPFAM" id="SSF158446">
    <property type="entry name" value="IVS-encoded protein-like"/>
    <property type="match status" value="1"/>
</dbReference>
<dbReference type="Gene3D" id="1.20.1440.60">
    <property type="entry name" value="23S rRNA-intervening sequence"/>
    <property type="match status" value="1"/>
</dbReference>
<proteinExistence type="predicted"/>
<keyword evidence="2" id="KW-1185">Reference proteome</keyword>
<dbReference type="CDD" id="cd16377">
    <property type="entry name" value="23S_rRNA_IVP_like"/>
    <property type="match status" value="1"/>
</dbReference>
<protein>
    <submittedName>
        <fullName evidence="1">Four helix bundle protein</fullName>
    </submittedName>
</protein>
<name>A0AAU0F374_9FLAO</name>
<dbReference type="Proteomes" id="UP001432059">
    <property type="component" value="Chromosome"/>
</dbReference>
<sequence length="125" mass="14442">MRDFKKLNVWHSSHQLVLKVYQITQFFPKEELFGLTSQMRRSFASISYNISEGAGRNSEKEFANFLNIALGSSNEAENQLILAKDLKYITNENFEILTEELIIVKKQLIVLRNKLITQNSSENKG</sequence>
<dbReference type="InterPro" id="IPR036583">
    <property type="entry name" value="23S_rRNA_IVS_sf"/>
</dbReference>
<dbReference type="Pfam" id="PF05635">
    <property type="entry name" value="23S_rRNA_IVP"/>
    <property type="match status" value="1"/>
</dbReference>
<dbReference type="PANTHER" id="PTHR38471">
    <property type="entry name" value="FOUR HELIX BUNDLE PROTEIN"/>
    <property type="match status" value="1"/>
</dbReference>
<evidence type="ECO:0000313" key="1">
    <source>
        <dbReference type="EMBL" id="WOC51212.1"/>
    </source>
</evidence>
<evidence type="ECO:0000313" key="2">
    <source>
        <dbReference type="Proteomes" id="UP001432059"/>
    </source>
</evidence>
<organism evidence="1 2">
    <name type="scientific">Bergeyella porcorum</name>
    <dbReference type="NCBI Taxonomy" id="1735111"/>
    <lineage>
        <taxon>Bacteria</taxon>
        <taxon>Pseudomonadati</taxon>
        <taxon>Bacteroidota</taxon>
        <taxon>Flavobacteriia</taxon>
        <taxon>Flavobacteriales</taxon>
        <taxon>Weeksellaceae</taxon>
        <taxon>Bergeyella</taxon>
    </lineage>
</organism>
<dbReference type="EMBL" id="CP136426">
    <property type="protein sequence ID" value="WOC51212.1"/>
    <property type="molecule type" value="Genomic_DNA"/>
</dbReference>
<dbReference type="InterPro" id="IPR012657">
    <property type="entry name" value="23S_rRNA-intervening_sequence"/>
</dbReference>
<gene>
    <name evidence="1" type="ORF">BPO_0565</name>
</gene>
<dbReference type="KEGG" id="bpor:BPO_0565"/>
<accession>A0AAU0F374</accession>
<dbReference type="NCBIfam" id="TIGR02436">
    <property type="entry name" value="four helix bundle protein"/>
    <property type="match status" value="1"/>
</dbReference>
<dbReference type="AlphaFoldDB" id="A0AAU0F374"/>